<evidence type="ECO:0000256" key="1">
    <source>
        <dbReference type="SAM" id="MobiDB-lite"/>
    </source>
</evidence>
<evidence type="ECO:0000313" key="4">
    <source>
        <dbReference type="Proteomes" id="UP001428290"/>
    </source>
</evidence>
<gene>
    <name evidence="3" type="ORF">Hgul01_02966</name>
</gene>
<dbReference type="RefSeq" id="WP_345722773.1">
    <property type="nucleotide sequence ID" value="NZ_BAABRU010000010.1"/>
</dbReference>
<keyword evidence="4" id="KW-1185">Reference proteome</keyword>
<sequence>MNKQTISDSEIGGSVTTKSTGSNSEQTIIRTKIKKDLNQEINEPQNMRIGNMSAKGNIAIICLAIVIIIFVAYQIIGL</sequence>
<keyword evidence="2" id="KW-0472">Membrane</keyword>
<accession>A0ABP9X161</accession>
<name>A0ABP9X161_9CHLR</name>
<feature type="region of interest" description="Disordered" evidence="1">
    <location>
        <begin position="1"/>
        <end position="25"/>
    </location>
</feature>
<proteinExistence type="predicted"/>
<keyword evidence="2" id="KW-0812">Transmembrane</keyword>
<dbReference type="EMBL" id="BAABRU010000010">
    <property type="protein sequence ID" value="GAA5529160.1"/>
    <property type="molecule type" value="Genomic_DNA"/>
</dbReference>
<protein>
    <submittedName>
        <fullName evidence="3">Uncharacterized protein</fullName>
    </submittedName>
</protein>
<dbReference type="Proteomes" id="UP001428290">
    <property type="component" value="Unassembled WGS sequence"/>
</dbReference>
<feature type="transmembrane region" description="Helical" evidence="2">
    <location>
        <begin position="57"/>
        <end position="76"/>
    </location>
</feature>
<evidence type="ECO:0000313" key="3">
    <source>
        <dbReference type="EMBL" id="GAA5529160.1"/>
    </source>
</evidence>
<evidence type="ECO:0000256" key="2">
    <source>
        <dbReference type="SAM" id="Phobius"/>
    </source>
</evidence>
<keyword evidence="2" id="KW-1133">Transmembrane helix</keyword>
<organism evidence="3 4">
    <name type="scientific">Herpetosiphon gulosus</name>
    <dbReference type="NCBI Taxonomy" id="1973496"/>
    <lineage>
        <taxon>Bacteria</taxon>
        <taxon>Bacillati</taxon>
        <taxon>Chloroflexota</taxon>
        <taxon>Chloroflexia</taxon>
        <taxon>Herpetosiphonales</taxon>
        <taxon>Herpetosiphonaceae</taxon>
        <taxon>Herpetosiphon</taxon>
    </lineage>
</organism>
<reference evidence="3 4" key="1">
    <citation type="submission" date="2024-02" db="EMBL/GenBank/DDBJ databases">
        <title>Herpetosiphon gulosus NBRC 112829.</title>
        <authorList>
            <person name="Ichikawa N."/>
            <person name="Katano-Makiyama Y."/>
            <person name="Hidaka K."/>
        </authorList>
    </citation>
    <scope>NUCLEOTIDE SEQUENCE [LARGE SCALE GENOMIC DNA]</scope>
    <source>
        <strain evidence="3 4">NBRC 112829</strain>
    </source>
</reference>
<comment type="caution">
    <text evidence="3">The sequence shown here is derived from an EMBL/GenBank/DDBJ whole genome shotgun (WGS) entry which is preliminary data.</text>
</comment>